<evidence type="ECO:0000313" key="2">
    <source>
        <dbReference type="EMBL" id="GGF16289.1"/>
    </source>
</evidence>
<protein>
    <submittedName>
        <fullName evidence="2">Uncharacterized protein</fullName>
    </submittedName>
</protein>
<keyword evidence="1" id="KW-1133">Transmembrane helix</keyword>
<comment type="caution">
    <text evidence="2">The sequence shown here is derived from an EMBL/GenBank/DDBJ whole genome shotgun (WGS) entry which is preliminary data.</text>
</comment>
<keyword evidence="3" id="KW-1185">Reference proteome</keyword>
<organism evidence="2 3">
    <name type="scientific">Aliidongia dinghuensis</name>
    <dbReference type="NCBI Taxonomy" id="1867774"/>
    <lineage>
        <taxon>Bacteria</taxon>
        <taxon>Pseudomonadati</taxon>
        <taxon>Pseudomonadota</taxon>
        <taxon>Alphaproteobacteria</taxon>
        <taxon>Rhodospirillales</taxon>
        <taxon>Dongiaceae</taxon>
        <taxon>Aliidongia</taxon>
    </lineage>
</organism>
<dbReference type="EMBL" id="BMJQ01000005">
    <property type="protein sequence ID" value="GGF16289.1"/>
    <property type="molecule type" value="Genomic_DNA"/>
</dbReference>
<feature type="transmembrane region" description="Helical" evidence="1">
    <location>
        <begin position="83"/>
        <end position="101"/>
    </location>
</feature>
<name>A0A8J2YSL7_9PROT</name>
<reference evidence="2" key="1">
    <citation type="journal article" date="2014" name="Int. J. Syst. Evol. Microbiol.">
        <title>Complete genome sequence of Corynebacterium casei LMG S-19264T (=DSM 44701T), isolated from a smear-ripened cheese.</title>
        <authorList>
            <consortium name="US DOE Joint Genome Institute (JGI-PGF)"/>
            <person name="Walter F."/>
            <person name="Albersmeier A."/>
            <person name="Kalinowski J."/>
            <person name="Ruckert C."/>
        </authorList>
    </citation>
    <scope>NUCLEOTIDE SEQUENCE</scope>
    <source>
        <strain evidence="2">CGMCC 1.15725</strain>
    </source>
</reference>
<feature type="transmembrane region" description="Helical" evidence="1">
    <location>
        <begin position="61"/>
        <end position="77"/>
    </location>
</feature>
<evidence type="ECO:0000256" key="1">
    <source>
        <dbReference type="SAM" id="Phobius"/>
    </source>
</evidence>
<dbReference type="AlphaFoldDB" id="A0A8J2YSL7"/>
<keyword evidence="1" id="KW-0812">Transmembrane</keyword>
<gene>
    <name evidence="2" type="ORF">GCM10011611_22580</name>
</gene>
<evidence type="ECO:0000313" key="3">
    <source>
        <dbReference type="Proteomes" id="UP000646365"/>
    </source>
</evidence>
<dbReference type="Proteomes" id="UP000646365">
    <property type="component" value="Unassembled WGS sequence"/>
</dbReference>
<proteinExistence type="predicted"/>
<reference evidence="2" key="2">
    <citation type="submission" date="2020-09" db="EMBL/GenBank/DDBJ databases">
        <authorList>
            <person name="Sun Q."/>
            <person name="Zhou Y."/>
        </authorList>
    </citation>
    <scope>NUCLEOTIDE SEQUENCE</scope>
    <source>
        <strain evidence="2">CGMCC 1.15725</strain>
    </source>
</reference>
<sequence>MTDLETQPAEAAALEGASLDERALLGRLAALEAAGRIRLAADRRKLSHIDFPLALEADSNQWVYAVVIVAGLVWWRFGTPPGLAAAVAGFLVYQSVGRRVIARRLERRIRTRGLSELETWRKLWRFGGVILTNPATGETCQGPDGRWMGFVQGVERRAPP</sequence>
<accession>A0A8J2YSL7</accession>
<dbReference type="RefSeq" id="WP_189045678.1">
    <property type="nucleotide sequence ID" value="NZ_BMJQ01000005.1"/>
</dbReference>
<keyword evidence="1" id="KW-0472">Membrane</keyword>